<feature type="compositionally biased region" description="Basic and acidic residues" evidence="1">
    <location>
        <begin position="34"/>
        <end position="47"/>
    </location>
</feature>
<proteinExistence type="predicted"/>
<feature type="compositionally biased region" description="Basic residues" evidence="1">
    <location>
        <begin position="23"/>
        <end position="33"/>
    </location>
</feature>
<sequence>MENWTKIVGNRKKWKKFVEKAKLSSKKKKKKKKKEEEKEKEEKEKKKSLGILPSPACILCNQQENMDILQNALL</sequence>
<dbReference type="EMBL" id="JAJSOF020000041">
    <property type="protein sequence ID" value="KAJ4425840.1"/>
    <property type="molecule type" value="Genomic_DNA"/>
</dbReference>
<organism evidence="2 3">
    <name type="scientific">Periplaneta americana</name>
    <name type="common">American cockroach</name>
    <name type="synonym">Blatta americana</name>
    <dbReference type="NCBI Taxonomy" id="6978"/>
    <lineage>
        <taxon>Eukaryota</taxon>
        <taxon>Metazoa</taxon>
        <taxon>Ecdysozoa</taxon>
        <taxon>Arthropoda</taxon>
        <taxon>Hexapoda</taxon>
        <taxon>Insecta</taxon>
        <taxon>Pterygota</taxon>
        <taxon>Neoptera</taxon>
        <taxon>Polyneoptera</taxon>
        <taxon>Dictyoptera</taxon>
        <taxon>Blattodea</taxon>
        <taxon>Blattoidea</taxon>
        <taxon>Blattidae</taxon>
        <taxon>Blattinae</taxon>
        <taxon>Periplaneta</taxon>
    </lineage>
</organism>
<reference evidence="2 3" key="1">
    <citation type="journal article" date="2022" name="Allergy">
        <title>Genome assembly and annotation of Periplaneta americana reveal a comprehensive cockroach allergen profile.</title>
        <authorList>
            <person name="Wang L."/>
            <person name="Xiong Q."/>
            <person name="Saelim N."/>
            <person name="Wang L."/>
            <person name="Nong W."/>
            <person name="Wan A.T."/>
            <person name="Shi M."/>
            <person name="Liu X."/>
            <person name="Cao Q."/>
            <person name="Hui J.H.L."/>
            <person name="Sookrung N."/>
            <person name="Leung T.F."/>
            <person name="Tungtrongchitr A."/>
            <person name="Tsui S.K.W."/>
        </authorList>
    </citation>
    <scope>NUCLEOTIDE SEQUENCE [LARGE SCALE GENOMIC DNA]</scope>
    <source>
        <strain evidence="2">PWHHKU_190912</strain>
    </source>
</reference>
<name>A0ABQ8RW22_PERAM</name>
<evidence type="ECO:0000256" key="1">
    <source>
        <dbReference type="SAM" id="MobiDB-lite"/>
    </source>
</evidence>
<gene>
    <name evidence="2" type="ORF">ANN_27466</name>
</gene>
<dbReference type="Proteomes" id="UP001148838">
    <property type="component" value="Unassembled WGS sequence"/>
</dbReference>
<protein>
    <submittedName>
        <fullName evidence="2">Uncharacterized protein</fullName>
    </submittedName>
</protein>
<accession>A0ABQ8RW22</accession>
<feature type="region of interest" description="Disordered" evidence="1">
    <location>
        <begin position="19"/>
        <end position="48"/>
    </location>
</feature>
<comment type="caution">
    <text evidence="2">The sequence shown here is derived from an EMBL/GenBank/DDBJ whole genome shotgun (WGS) entry which is preliminary data.</text>
</comment>
<evidence type="ECO:0000313" key="2">
    <source>
        <dbReference type="EMBL" id="KAJ4425840.1"/>
    </source>
</evidence>
<keyword evidence="3" id="KW-1185">Reference proteome</keyword>
<evidence type="ECO:0000313" key="3">
    <source>
        <dbReference type="Proteomes" id="UP001148838"/>
    </source>
</evidence>